<dbReference type="Pfam" id="PF07690">
    <property type="entry name" value="MFS_1"/>
    <property type="match status" value="1"/>
</dbReference>
<keyword evidence="8" id="KW-1185">Reference proteome</keyword>
<evidence type="ECO:0000259" key="6">
    <source>
        <dbReference type="PROSITE" id="PS50850"/>
    </source>
</evidence>
<evidence type="ECO:0000256" key="3">
    <source>
        <dbReference type="ARBA" id="ARBA00022989"/>
    </source>
</evidence>
<feature type="transmembrane region" description="Helical" evidence="5">
    <location>
        <begin position="306"/>
        <end position="327"/>
    </location>
</feature>
<gene>
    <name evidence="7" type="ORF">HNP48_004634</name>
</gene>
<evidence type="ECO:0000313" key="8">
    <source>
        <dbReference type="Proteomes" id="UP000575083"/>
    </source>
</evidence>
<evidence type="ECO:0000256" key="1">
    <source>
        <dbReference type="ARBA" id="ARBA00004141"/>
    </source>
</evidence>
<comment type="caution">
    <text evidence="7">The sequence shown here is derived from an EMBL/GenBank/DDBJ whole genome shotgun (WGS) entry which is preliminary data.</text>
</comment>
<dbReference type="PANTHER" id="PTHR23514">
    <property type="entry name" value="BYPASS OF STOP CODON PROTEIN 6"/>
    <property type="match status" value="1"/>
</dbReference>
<name>A0A7X0UB33_9BURK</name>
<feature type="transmembrane region" description="Helical" evidence="5">
    <location>
        <begin position="169"/>
        <end position="192"/>
    </location>
</feature>
<evidence type="ECO:0000256" key="5">
    <source>
        <dbReference type="SAM" id="Phobius"/>
    </source>
</evidence>
<evidence type="ECO:0000313" key="7">
    <source>
        <dbReference type="EMBL" id="MBB6561932.1"/>
    </source>
</evidence>
<proteinExistence type="predicted"/>
<feature type="transmembrane region" description="Helical" evidence="5">
    <location>
        <begin position="278"/>
        <end position="294"/>
    </location>
</feature>
<feature type="transmembrane region" description="Helical" evidence="5">
    <location>
        <begin position="108"/>
        <end position="126"/>
    </location>
</feature>
<dbReference type="PROSITE" id="PS50850">
    <property type="entry name" value="MFS"/>
    <property type="match status" value="1"/>
</dbReference>
<dbReference type="InterPro" id="IPR011701">
    <property type="entry name" value="MFS"/>
</dbReference>
<feature type="transmembrane region" description="Helical" evidence="5">
    <location>
        <begin position="391"/>
        <end position="409"/>
    </location>
</feature>
<dbReference type="PANTHER" id="PTHR23514:SF13">
    <property type="entry name" value="INNER MEMBRANE PROTEIN YBJJ"/>
    <property type="match status" value="1"/>
</dbReference>
<dbReference type="CDD" id="cd17393">
    <property type="entry name" value="MFS_MosC_like"/>
    <property type="match status" value="1"/>
</dbReference>
<feature type="transmembrane region" description="Helical" evidence="5">
    <location>
        <begin position="364"/>
        <end position="385"/>
    </location>
</feature>
<sequence>MQGHNWLDLLIVCRAVDLAGPRPSRECPPPSAPPASATGQAAAHATRVAFFISGLAMAAWAPLVPFTQARLSIGEATLGLLLLCMGAGSIVSMPLAGAFSARWGCRPVLVASALLASLALPLLALVPSAPWLGVALFLFGAGIGGLGCAGNIQAVLVERACGRPMMSGFHGLFSLGGVAGAGGMTALLSVLGASLWQATSAVAALVLALLAAAGPHFLARGSVQGSAPRGPAFARPTGVVLFIGALCFILFLTEGAMLDWSAVFLSQVQGLPAERAGLGYAVFATAMTGGRLAGDRWVQRVGPRRAVLAGAALAAAGLALATLAPHWPLALPGYALVGLGCSNIVPVLFSLAGRQRAMPESLAVPAIATMGYAGVLMGPALIGFVAHGTSLVAAMLVLVALLAGVAASARRLGAVD</sequence>
<feature type="transmembrane region" description="Helical" evidence="5">
    <location>
        <begin position="78"/>
        <end position="101"/>
    </location>
</feature>
<dbReference type="Proteomes" id="UP000575083">
    <property type="component" value="Unassembled WGS sequence"/>
</dbReference>
<keyword evidence="2 5" id="KW-0812">Transmembrane</keyword>
<dbReference type="GO" id="GO:0016020">
    <property type="term" value="C:membrane"/>
    <property type="evidence" value="ECO:0007669"/>
    <property type="project" value="UniProtKB-SubCell"/>
</dbReference>
<evidence type="ECO:0000256" key="4">
    <source>
        <dbReference type="ARBA" id="ARBA00023136"/>
    </source>
</evidence>
<organism evidence="7 8">
    <name type="scientific">Acidovorax soli</name>
    <dbReference type="NCBI Taxonomy" id="592050"/>
    <lineage>
        <taxon>Bacteria</taxon>
        <taxon>Pseudomonadati</taxon>
        <taxon>Pseudomonadota</taxon>
        <taxon>Betaproteobacteria</taxon>
        <taxon>Burkholderiales</taxon>
        <taxon>Comamonadaceae</taxon>
        <taxon>Acidovorax</taxon>
    </lineage>
</organism>
<dbReference type="EMBL" id="JACHLK010000010">
    <property type="protein sequence ID" value="MBB6561932.1"/>
    <property type="molecule type" value="Genomic_DNA"/>
</dbReference>
<feature type="transmembrane region" description="Helical" evidence="5">
    <location>
        <begin position="198"/>
        <end position="218"/>
    </location>
</feature>
<dbReference type="InterPro" id="IPR020846">
    <property type="entry name" value="MFS_dom"/>
</dbReference>
<dbReference type="SUPFAM" id="SSF103473">
    <property type="entry name" value="MFS general substrate transporter"/>
    <property type="match status" value="1"/>
</dbReference>
<dbReference type="AlphaFoldDB" id="A0A7X0UB33"/>
<dbReference type="GO" id="GO:0022857">
    <property type="term" value="F:transmembrane transporter activity"/>
    <property type="evidence" value="ECO:0007669"/>
    <property type="project" value="InterPro"/>
</dbReference>
<dbReference type="Gene3D" id="1.20.1250.20">
    <property type="entry name" value="MFS general substrate transporter like domains"/>
    <property type="match status" value="2"/>
</dbReference>
<dbReference type="RefSeq" id="WP_184861463.1">
    <property type="nucleotide sequence ID" value="NZ_JACHLK010000010.1"/>
</dbReference>
<reference evidence="7 8" key="1">
    <citation type="submission" date="2020-08" db="EMBL/GenBank/DDBJ databases">
        <title>Functional genomics of gut bacteria from endangered species of beetles.</title>
        <authorList>
            <person name="Carlos-Shanley C."/>
        </authorList>
    </citation>
    <scope>NUCLEOTIDE SEQUENCE [LARGE SCALE GENOMIC DNA]</scope>
    <source>
        <strain evidence="7 8">S00198</strain>
    </source>
</reference>
<keyword evidence="4 5" id="KW-0472">Membrane</keyword>
<feature type="transmembrane region" description="Helical" evidence="5">
    <location>
        <begin position="333"/>
        <end position="352"/>
    </location>
</feature>
<dbReference type="InterPro" id="IPR051788">
    <property type="entry name" value="MFS_Transporter"/>
</dbReference>
<protein>
    <submittedName>
        <fullName evidence="7">MFS family permease</fullName>
    </submittedName>
</protein>
<feature type="transmembrane region" description="Helical" evidence="5">
    <location>
        <begin position="48"/>
        <end position="66"/>
    </location>
</feature>
<feature type="transmembrane region" description="Helical" evidence="5">
    <location>
        <begin position="132"/>
        <end position="157"/>
    </location>
</feature>
<accession>A0A7X0UB33</accession>
<feature type="domain" description="Major facilitator superfamily (MFS) profile" evidence="6">
    <location>
        <begin position="42"/>
        <end position="412"/>
    </location>
</feature>
<comment type="subcellular location">
    <subcellularLocation>
        <location evidence="1">Membrane</location>
        <topology evidence="1">Multi-pass membrane protein</topology>
    </subcellularLocation>
</comment>
<feature type="transmembrane region" description="Helical" evidence="5">
    <location>
        <begin position="239"/>
        <end position="258"/>
    </location>
</feature>
<evidence type="ECO:0000256" key="2">
    <source>
        <dbReference type="ARBA" id="ARBA00022692"/>
    </source>
</evidence>
<keyword evidence="3 5" id="KW-1133">Transmembrane helix</keyword>
<dbReference type="InterPro" id="IPR036259">
    <property type="entry name" value="MFS_trans_sf"/>
</dbReference>